<dbReference type="AlphaFoldDB" id="A0A2A6CTN5"/>
<gene>
    <name evidence="1" type="primary">WBGene00277488</name>
</gene>
<organism evidence="1 2">
    <name type="scientific">Pristionchus pacificus</name>
    <name type="common">Parasitic nematode worm</name>
    <dbReference type="NCBI Taxonomy" id="54126"/>
    <lineage>
        <taxon>Eukaryota</taxon>
        <taxon>Metazoa</taxon>
        <taxon>Ecdysozoa</taxon>
        <taxon>Nematoda</taxon>
        <taxon>Chromadorea</taxon>
        <taxon>Rhabditida</taxon>
        <taxon>Rhabditina</taxon>
        <taxon>Diplogasteromorpha</taxon>
        <taxon>Diplogasteroidea</taxon>
        <taxon>Neodiplogasteridae</taxon>
        <taxon>Pristionchus</taxon>
    </lineage>
</organism>
<keyword evidence="2" id="KW-1185">Reference proteome</keyword>
<accession>A0A8R1YV03</accession>
<proteinExistence type="predicted"/>
<reference evidence="1" key="2">
    <citation type="submission" date="2022-06" db="UniProtKB">
        <authorList>
            <consortium name="EnsemblMetazoa"/>
        </authorList>
    </citation>
    <scope>IDENTIFICATION</scope>
    <source>
        <strain evidence="1">PS312</strain>
    </source>
</reference>
<sequence length="253" mass="27511">MEDTVQMQPLETKHVQLVTTGCTYCGGPIIFERDMCCFMWLLVFCGVCTLCCLPERQMSESDQPAPQQLGGRCHGGTPSTSTPEGSCRFCGVGPIVFERDACAVASIILFTCCFAVLFLPKKEAKCAACGMKQGYYPITPLFCLSSLILPSIRILKMSVPNYTNQVPPSPYICTPHATPPSPMQPRVQFVQPGSCGRCGGFVTMENDTTCLVIVIVLSIFCFPCGLFGLLCLEKKPVCIKCGAPGFVYAQQHI</sequence>
<accession>A0A2A6CTN5</accession>
<reference evidence="2" key="1">
    <citation type="journal article" date="2008" name="Nat. Genet.">
        <title>The Pristionchus pacificus genome provides a unique perspective on nematode lifestyle and parasitism.</title>
        <authorList>
            <person name="Dieterich C."/>
            <person name="Clifton S.W."/>
            <person name="Schuster L.N."/>
            <person name="Chinwalla A."/>
            <person name="Delehaunty K."/>
            <person name="Dinkelacker I."/>
            <person name="Fulton L."/>
            <person name="Fulton R."/>
            <person name="Godfrey J."/>
            <person name="Minx P."/>
            <person name="Mitreva M."/>
            <person name="Roeseler W."/>
            <person name="Tian H."/>
            <person name="Witte H."/>
            <person name="Yang S.P."/>
            <person name="Wilson R.K."/>
            <person name="Sommer R.J."/>
        </authorList>
    </citation>
    <scope>NUCLEOTIDE SEQUENCE [LARGE SCALE GENOMIC DNA]</scope>
    <source>
        <strain evidence="2">PS312</strain>
    </source>
</reference>
<dbReference type="Proteomes" id="UP000005239">
    <property type="component" value="Unassembled WGS sequence"/>
</dbReference>
<dbReference type="EnsemblMetazoa" id="PPA39119.1">
    <property type="protein sequence ID" value="PPA39119.1"/>
    <property type="gene ID" value="WBGene00277488"/>
</dbReference>
<protein>
    <submittedName>
        <fullName evidence="1">Uncharacterized protein</fullName>
    </submittedName>
</protein>
<evidence type="ECO:0000313" key="2">
    <source>
        <dbReference type="Proteomes" id="UP000005239"/>
    </source>
</evidence>
<name>A0A2A6CTN5_PRIPA</name>
<evidence type="ECO:0000313" key="1">
    <source>
        <dbReference type="EnsemblMetazoa" id="PPA39119.1"/>
    </source>
</evidence>